<feature type="domain" description="Protein kinase" evidence="2">
    <location>
        <begin position="1383"/>
        <end position="1723"/>
    </location>
</feature>
<accession>A0A4Y6PUQ2</accession>
<name>A0A4Y6PUQ2_PERCE</name>
<dbReference type="Gene3D" id="3.40.50.300">
    <property type="entry name" value="P-loop containing nucleotide triphosphate hydrolases"/>
    <property type="match status" value="1"/>
</dbReference>
<dbReference type="GO" id="GO:0005524">
    <property type="term" value="F:ATP binding"/>
    <property type="evidence" value="ECO:0007669"/>
    <property type="project" value="InterPro"/>
</dbReference>
<evidence type="ECO:0000313" key="4">
    <source>
        <dbReference type="Proteomes" id="UP000315995"/>
    </source>
</evidence>
<dbReference type="InterPro" id="IPR020635">
    <property type="entry name" value="Tyr_kinase_cat_dom"/>
</dbReference>
<reference evidence="3 4" key="1">
    <citation type="submission" date="2019-06" db="EMBL/GenBank/DDBJ databases">
        <title>Persicimonas caeni gen. nov., sp. nov., a predatory bacterium isolated from solar saltern.</title>
        <authorList>
            <person name="Wang S."/>
        </authorList>
    </citation>
    <scope>NUCLEOTIDE SEQUENCE [LARGE SCALE GENOMIC DNA]</scope>
    <source>
        <strain evidence="3 4">YN101</strain>
    </source>
</reference>
<feature type="compositionally biased region" description="Acidic residues" evidence="1">
    <location>
        <begin position="482"/>
        <end position="491"/>
    </location>
</feature>
<evidence type="ECO:0000259" key="2">
    <source>
        <dbReference type="PROSITE" id="PS50011"/>
    </source>
</evidence>
<dbReference type="OrthoDB" id="5507930at2"/>
<dbReference type="GO" id="GO:0005737">
    <property type="term" value="C:cytoplasm"/>
    <property type="evidence" value="ECO:0007669"/>
    <property type="project" value="TreeGrafter"/>
</dbReference>
<accession>A0A5B8Y5Q5</accession>
<dbReference type="GO" id="GO:0004674">
    <property type="term" value="F:protein serine/threonine kinase activity"/>
    <property type="evidence" value="ECO:0007669"/>
    <property type="project" value="TreeGrafter"/>
</dbReference>
<dbReference type="GO" id="GO:0016887">
    <property type="term" value="F:ATP hydrolysis activity"/>
    <property type="evidence" value="ECO:0007669"/>
    <property type="project" value="InterPro"/>
</dbReference>
<dbReference type="SUPFAM" id="SSF52540">
    <property type="entry name" value="P-loop containing nucleoside triphosphate hydrolases"/>
    <property type="match status" value="1"/>
</dbReference>
<organism evidence="3 4">
    <name type="scientific">Persicimonas caeni</name>
    <dbReference type="NCBI Taxonomy" id="2292766"/>
    <lineage>
        <taxon>Bacteria</taxon>
        <taxon>Deltaproteobacteria</taxon>
        <taxon>Bradymonadales</taxon>
        <taxon>Bradymonadaceae</taxon>
        <taxon>Persicimonas</taxon>
    </lineage>
</organism>
<gene>
    <name evidence="3" type="ORF">FIV42_15315</name>
</gene>
<dbReference type="InterPro" id="IPR008266">
    <property type="entry name" value="Tyr_kinase_AS"/>
</dbReference>
<keyword evidence="4" id="KW-1185">Reference proteome</keyword>
<dbReference type="InterPro" id="IPR000719">
    <property type="entry name" value="Prot_kinase_dom"/>
</dbReference>
<dbReference type="InterPro" id="IPR011009">
    <property type="entry name" value="Kinase-like_dom_sf"/>
</dbReference>
<dbReference type="Proteomes" id="UP000315995">
    <property type="component" value="Chromosome"/>
</dbReference>
<dbReference type="InterPro" id="IPR049945">
    <property type="entry name" value="AAA_22"/>
</dbReference>
<proteinExistence type="predicted"/>
<dbReference type="GO" id="GO:0004713">
    <property type="term" value="F:protein tyrosine kinase activity"/>
    <property type="evidence" value="ECO:0007669"/>
    <property type="project" value="InterPro"/>
</dbReference>
<sequence>MRRSQRILAMCCNEQCSNCRHYFKLTLAPTEFTNLERSGPMAVDMRVYELAEELGLNRQKLVQLINELPVGFTVNNYMTKLTGGEVQTIRNELASGGRADPASKEVEAVHYISINPNAESYARDVQPALDWKSAIFDDLTQGGRQLSWYNYGANREGKVVSLFGEIYCCRAGLHHSRPDTMFIFRVEDADSNLPRYVPKSYQAKFKLLERNDSPPRGKPLVHLFGDEAKPPQSKEDESRVQVATPTIKRRRVSRSGVIAEDILGSFDDEAIPSTHLKELLHRDPLTLARSWRPRTFEKANKNPGEFLDSFRQPWQKFNLLKEAPESLSLPLRNIMRGGDKSRWLAKTEFEAILELFSLEALNTYIQNRHHDDLAGQRLLRAFADIPLANQTRCKVWKEIAASLPTEQLPFEIAHTLKSLKPYPADQRHVWFEQIGKLIADENSPGSDSELHDLFNDSGINSAYPDALSWAKTFLASEPQPDSSDEAPDTDESAQVSSQPKQFDESVQDVASDGLNEPSDEWPVFLAWVVERSGTAAATIQQTVSRAQRTLENCQALGAQISEPDDVVRWQKAIGELRQEIVDWLEEFPEVEALRQNRDECQSAFNRASDVLGDKGACLVLELEAPVPSELQNALDVFDAQEELVSDLPAWLVKPTTEASSEESQLDSAHWLAALCDSSFRKGVVSLSRAIDQAGLTSAQIDIASISPPDEELETSERLQHFDRSFRALLDNASLGDVDDAHTEWISRAREHGIKPDALRETYEEVISITPQLGASLVKEFIRHLEGEEPEAIRSYVSRFKKAANEFLDFVGTEQIDAPLSMIEQRMTTRGEEGSVATFAHDRVTGRGRLATLLVVEKEDYWWMYLPVVIETDRRRSMDFELEADLERPSLKETWPPRRASIRPKTVSIAPEDWIESPSDSSKFRYEIKLELPFREPPDTYLHVKLRGVRGSRVLAEKILRWDSRCSKNREKASLDWGQDAMDYIREHPIGIQKSRDAIIKCLLNTQSVAVFAPRRFGKTTIARYIKEEGPKQQLLVAETISCTSNRREDNRPGLKYHKIWNEVSEDLQLKTGSSLTLPSDARLPSRDAFDHVREAAHRRGYEAIALVIDEAQLFFPPSDGGRLGDLIKDRLENEWALRRPGKVPLVFCFIGLPELRKRIPNLLGATTTFRSTPAEEQDLYKLIEQRSGKLLETTRGARLLLSQVSENFYVLQQLLNALVSLINQEGRWWFNRRDVNQVYDGLLRDLRNGGASELGGRVRDALNEAESVNEWRPRREYPVAAALAHTKYETGARGKDLLHLVVRKLNDWIDILGGYEGNGLRYDVRLVTENLSRLSDSELLKGTSFRSKLLEAWLIGRVESGIELESEMRDCLFRGAVPHVTVPADAEEVASGSQARILLSETSGTKKVYREVRVGNDQTRAEVLGNLTTLKEVLAAASAHEGTPYVFELEQVGLSSRDASRIIEVYPWIEGADLGSYEGRLPAQAVVDLGERLAKGLQFLHGCNVLHRDIRPRNVVLRHRGKTPVLIDFGLARLSNRVGDTTIPDEFAAPEVRSGSGRWSNAADVFSLGQTLSHVLNTDTAPTELLELLVQCAKEDPTERPSSHNGALVDAFAEIGTTLELSRKREDSWREFRKLMGTNLAKSWFGDICKKFRATIEAAEIGLLLSDFDRASAAADFLNHVMEASPYGCDNLKQLEDKTRDRNDRSALKFVRHLRNLDAHPFKNDDRRYRKFQEHPAEERKHTMEVAAEIIGAESELDSLGKVLEWFLASE</sequence>
<feature type="region of interest" description="Disordered" evidence="1">
    <location>
        <begin position="476"/>
        <end position="517"/>
    </location>
</feature>
<dbReference type="Gene3D" id="1.10.10.2480">
    <property type="match status" value="1"/>
</dbReference>
<dbReference type="SUPFAM" id="SSF56112">
    <property type="entry name" value="Protein kinase-like (PK-like)"/>
    <property type="match status" value="1"/>
</dbReference>
<dbReference type="PANTHER" id="PTHR24361">
    <property type="entry name" value="MITOGEN-ACTIVATED KINASE KINASE KINASE"/>
    <property type="match status" value="1"/>
</dbReference>
<dbReference type="InterPro" id="IPR027417">
    <property type="entry name" value="P-loop_NTPase"/>
</dbReference>
<dbReference type="PROSITE" id="PS00109">
    <property type="entry name" value="PROTEIN_KINASE_TYR"/>
    <property type="match status" value="1"/>
</dbReference>
<dbReference type="PROSITE" id="PS50011">
    <property type="entry name" value="PROTEIN_KINASE_DOM"/>
    <property type="match status" value="1"/>
</dbReference>
<dbReference type="InterPro" id="IPR053235">
    <property type="entry name" value="Ser_Thr_kinase"/>
</dbReference>
<dbReference type="Gene3D" id="1.10.510.10">
    <property type="entry name" value="Transferase(Phosphotransferase) domain 1"/>
    <property type="match status" value="1"/>
</dbReference>
<protein>
    <recommendedName>
        <fullName evidence="2">Protein kinase domain-containing protein</fullName>
    </recommendedName>
</protein>
<evidence type="ECO:0000256" key="1">
    <source>
        <dbReference type="SAM" id="MobiDB-lite"/>
    </source>
</evidence>
<dbReference type="Pfam" id="PF00069">
    <property type="entry name" value="Pkinase"/>
    <property type="match status" value="1"/>
</dbReference>
<evidence type="ECO:0000313" key="3">
    <source>
        <dbReference type="EMBL" id="QDG52061.1"/>
    </source>
</evidence>
<dbReference type="Pfam" id="PF13401">
    <property type="entry name" value="AAA_22"/>
    <property type="match status" value="1"/>
</dbReference>
<dbReference type="EMBL" id="CP041186">
    <property type="protein sequence ID" value="QDG52061.1"/>
    <property type="molecule type" value="Genomic_DNA"/>
</dbReference>
<dbReference type="SMART" id="SM00219">
    <property type="entry name" value="TyrKc"/>
    <property type="match status" value="1"/>
</dbReference>